<sequence length="76" mass="8547">LSATSPILLGGTPRNLQAIAFSGWIHIQSYLTYRGGGFPKPDKVNMYNLTEPLSCQMQLDSYCLLEQLLNLQMKTR</sequence>
<name>A0A1E5V8Y6_9POAL</name>
<dbReference type="AlphaFoldDB" id="A0A1E5V8Y6"/>
<comment type="caution">
    <text evidence="1">The sequence shown here is derived from an EMBL/GenBank/DDBJ whole genome shotgun (WGS) entry which is preliminary data.</text>
</comment>
<evidence type="ECO:0000313" key="2">
    <source>
        <dbReference type="Proteomes" id="UP000095767"/>
    </source>
</evidence>
<reference evidence="1 2" key="1">
    <citation type="submission" date="2016-09" db="EMBL/GenBank/DDBJ databases">
        <title>The draft genome of Dichanthelium oligosanthes: A C3 panicoid grass species.</title>
        <authorList>
            <person name="Studer A.J."/>
            <person name="Schnable J.C."/>
            <person name="Brutnell T.P."/>
        </authorList>
    </citation>
    <scope>NUCLEOTIDE SEQUENCE [LARGE SCALE GENOMIC DNA]</scope>
    <source>
        <strain evidence="2">cv. Kellogg 1175</strain>
        <tissue evidence="1">Leaf</tissue>
    </source>
</reference>
<accession>A0A1E5V8Y6</accession>
<protein>
    <submittedName>
        <fullName evidence="1">Uncharacterized protein</fullName>
    </submittedName>
</protein>
<keyword evidence="2" id="KW-1185">Reference proteome</keyword>
<gene>
    <name evidence="1" type="ORF">BAE44_0017465</name>
</gene>
<organism evidence="1 2">
    <name type="scientific">Dichanthelium oligosanthes</name>
    <dbReference type="NCBI Taxonomy" id="888268"/>
    <lineage>
        <taxon>Eukaryota</taxon>
        <taxon>Viridiplantae</taxon>
        <taxon>Streptophyta</taxon>
        <taxon>Embryophyta</taxon>
        <taxon>Tracheophyta</taxon>
        <taxon>Spermatophyta</taxon>
        <taxon>Magnoliopsida</taxon>
        <taxon>Liliopsida</taxon>
        <taxon>Poales</taxon>
        <taxon>Poaceae</taxon>
        <taxon>PACMAD clade</taxon>
        <taxon>Panicoideae</taxon>
        <taxon>Panicodae</taxon>
        <taxon>Paniceae</taxon>
        <taxon>Dichantheliinae</taxon>
        <taxon>Dichanthelium</taxon>
    </lineage>
</organism>
<dbReference type="Proteomes" id="UP000095767">
    <property type="component" value="Unassembled WGS sequence"/>
</dbReference>
<evidence type="ECO:0000313" key="1">
    <source>
        <dbReference type="EMBL" id="OEL21517.1"/>
    </source>
</evidence>
<dbReference type="EMBL" id="LWDX02047671">
    <property type="protein sequence ID" value="OEL21517.1"/>
    <property type="molecule type" value="Genomic_DNA"/>
</dbReference>
<proteinExistence type="predicted"/>
<feature type="non-terminal residue" evidence="1">
    <location>
        <position position="1"/>
    </location>
</feature>